<dbReference type="GO" id="GO:0003723">
    <property type="term" value="F:RNA binding"/>
    <property type="evidence" value="ECO:0007669"/>
    <property type="project" value="UniProtKB-KW"/>
</dbReference>
<dbReference type="InterPro" id="IPR003100">
    <property type="entry name" value="PAZ_dom"/>
</dbReference>
<dbReference type="SMART" id="SM00949">
    <property type="entry name" value="PAZ"/>
    <property type="match status" value="1"/>
</dbReference>
<evidence type="ECO:0000256" key="1">
    <source>
        <dbReference type="ARBA" id="ARBA00022845"/>
    </source>
</evidence>
<keyword evidence="3" id="KW-0943">RNA-mediated gene silencing</keyword>
<dbReference type="SUPFAM" id="SSF101690">
    <property type="entry name" value="PAZ domain"/>
    <property type="match status" value="1"/>
</dbReference>
<keyword evidence="2" id="KW-0694">RNA-binding</keyword>
<sequence>MCHTPLLVCSIPSFPPEQQYNQEITDLKQPVLVSQPKRRRGPGGTLPGPAMLIPELCYLTGLTDKMRNDFNVMKDLAVHTRLTPEQRQREVGRLIDYIHKYDFFIVSQAVRSGSVSPTHYNVLHDTSGLKPDHIQQLTYKLCHVYYNWPGVIRVPAPCQYAHKLAFLVGQSIHREPNLSLSNRLYYL</sequence>
<feature type="domain" description="Piwi" evidence="5">
    <location>
        <begin position="101"/>
        <end position="173"/>
    </location>
</feature>
<dbReference type="InterPro" id="IPR036397">
    <property type="entry name" value="RNaseH_sf"/>
</dbReference>
<dbReference type="GO" id="GO:0031047">
    <property type="term" value="P:regulatory ncRNA-mediated gene silencing"/>
    <property type="evidence" value="ECO:0007669"/>
    <property type="project" value="UniProtKB-KW"/>
</dbReference>
<dbReference type="InterPro" id="IPR003165">
    <property type="entry name" value="Piwi"/>
</dbReference>
<dbReference type="SUPFAM" id="SSF53098">
    <property type="entry name" value="Ribonuclease H-like"/>
    <property type="match status" value="1"/>
</dbReference>
<accession>G3IM30</accession>
<dbReference type="Pfam" id="PF02171">
    <property type="entry name" value="Piwi"/>
    <property type="match status" value="1"/>
</dbReference>
<name>G3IM30_CRIGR</name>
<dbReference type="Proteomes" id="UP000001075">
    <property type="component" value="Unassembled WGS sequence"/>
</dbReference>
<evidence type="ECO:0000256" key="2">
    <source>
        <dbReference type="ARBA" id="ARBA00022884"/>
    </source>
</evidence>
<dbReference type="PROSITE" id="PS50822">
    <property type="entry name" value="PIWI"/>
    <property type="match status" value="1"/>
</dbReference>
<dbReference type="InterPro" id="IPR036085">
    <property type="entry name" value="PAZ_dom_sf"/>
</dbReference>
<keyword evidence="1" id="KW-0810">Translation regulation</keyword>
<dbReference type="InParanoid" id="G3IM30"/>
<dbReference type="PANTHER" id="PTHR22891">
    <property type="entry name" value="EUKARYOTIC TRANSLATION INITIATION FACTOR 2C"/>
    <property type="match status" value="1"/>
</dbReference>
<dbReference type="EMBL" id="JH004438">
    <property type="protein sequence ID" value="EGW14118.1"/>
    <property type="molecule type" value="Genomic_DNA"/>
</dbReference>
<evidence type="ECO:0000313" key="6">
    <source>
        <dbReference type="EMBL" id="EGW14118.1"/>
    </source>
</evidence>
<proteinExistence type="predicted"/>
<evidence type="ECO:0000259" key="5">
    <source>
        <dbReference type="PROSITE" id="PS50822"/>
    </source>
</evidence>
<dbReference type="PROSITE" id="PS50821">
    <property type="entry name" value="PAZ"/>
    <property type="match status" value="1"/>
</dbReference>
<evidence type="ECO:0000259" key="4">
    <source>
        <dbReference type="PROSITE" id="PS50821"/>
    </source>
</evidence>
<gene>
    <name evidence="6" type="ORF">I79_024960</name>
</gene>
<feature type="domain" description="PAZ" evidence="4">
    <location>
        <begin position="1"/>
        <end position="61"/>
    </location>
</feature>
<dbReference type="GO" id="GO:0006417">
    <property type="term" value="P:regulation of translation"/>
    <property type="evidence" value="ECO:0007669"/>
    <property type="project" value="UniProtKB-KW"/>
</dbReference>
<dbReference type="AlphaFoldDB" id="G3IM30"/>
<dbReference type="Pfam" id="PF02170">
    <property type="entry name" value="PAZ"/>
    <property type="match status" value="1"/>
</dbReference>
<protein>
    <submittedName>
        <fullName evidence="6">Piwi-like protein 1</fullName>
    </submittedName>
</protein>
<dbReference type="InterPro" id="IPR012337">
    <property type="entry name" value="RNaseH-like_sf"/>
</dbReference>
<dbReference type="SMART" id="SM00950">
    <property type="entry name" value="Piwi"/>
    <property type="match status" value="1"/>
</dbReference>
<dbReference type="Gene3D" id="3.30.420.10">
    <property type="entry name" value="Ribonuclease H-like superfamily/Ribonuclease H"/>
    <property type="match status" value="1"/>
</dbReference>
<dbReference type="STRING" id="10029.G3IM30"/>
<evidence type="ECO:0000313" key="7">
    <source>
        <dbReference type="Proteomes" id="UP000001075"/>
    </source>
</evidence>
<evidence type="ECO:0000256" key="3">
    <source>
        <dbReference type="ARBA" id="ARBA00023158"/>
    </source>
</evidence>
<reference evidence="7" key="1">
    <citation type="journal article" date="2011" name="Nat. Biotechnol.">
        <title>The genomic sequence of the Chinese hamster ovary (CHO)-K1 cell line.</title>
        <authorList>
            <person name="Xu X."/>
            <person name="Nagarajan H."/>
            <person name="Lewis N.E."/>
            <person name="Pan S."/>
            <person name="Cai Z."/>
            <person name="Liu X."/>
            <person name="Chen W."/>
            <person name="Xie M."/>
            <person name="Wang W."/>
            <person name="Hammond S."/>
            <person name="Andersen M.R."/>
            <person name="Neff N."/>
            <person name="Passarelli B."/>
            <person name="Koh W."/>
            <person name="Fan H.C."/>
            <person name="Wang J."/>
            <person name="Gui Y."/>
            <person name="Lee K.H."/>
            <person name="Betenbaugh M.J."/>
            <person name="Quake S.R."/>
            <person name="Famili I."/>
            <person name="Palsson B.O."/>
            <person name="Wang J."/>
        </authorList>
    </citation>
    <scope>NUCLEOTIDE SEQUENCE [LARGE SCALE GENOMIC DNA]</scope>
    <source>
        <strain evidence="7">CHO K1 cell line</strain>
    </source>
</reference>
<organism evidence="6 7">
    <name type="scientific">Cricetulus griseus</name>
    <name type="common">Chinese hamster</name>
    <name type="synonym">Cricetulus barabensis griseus</name>
    <dbReference type="NCBI Taxonomy" id="10029"/>
    <lineage>
        <taxon>Eukaryota</taxon>
        <taxon>Metazoa</taxon>
        <taxon>Chordata</taxon>
        <taxon>Craniata</taxon>
        <taxon>Vertebrata</taxon>
        <taxon>Euteleostomi</taxon>
        <taxon>Mammalia</taxon>
        <taxon>Eutheria</taxon>
        <taxon>Euarchontoglires</taxon>
        <taxon>Glires</taxon>
        <taxon>Rodentia</taxon>
        <taxon>Myomorpha</taxon>
        <taxon>Muroidea</taxon>
        <taxon>Cricetidae</taxon>
        <taxon>Cricetinae</taxon>
        <taxon>Cricetulus</taxon>
    </lineage>
</organism>
<dbReference type="Gene3D" id="2.170.260.10">
    <property type="entry name" value="paz domain"/>
    <property type="match status" value="1"/>
</dbReference>